<dbReference type="HOGENOM" id="CLU_275690_0_0_7"/>
<dbReference type="EMBL" id="CP000252">
    <property type="protein sequence ID" value="ABC76785.1"/>
    <property type="molecule type" value="Genomic_DNA"/>
</dbReference>
<dbReference type="InterPro" id="IPR047679">
    <property type="entry name" value="BREX_BrxC"/>
</dbReference>
<dbReference type="InParanoid" id="Q2LRS5"/>
<name>Q2LRS5_SYNAS</name>
<dbReference type="RefSeq" id="WP_011416818.1">
    <property type="nucleotide sequence ID" value="NC_007759.1"/>
</dbReference>
<dbReference type="SUPFAM" id="SSF52540">
    <property type="entry name" value="P-loop containing nucleoside triphosphate hydrolases"/>
    <property type="match status" value="1"/>
</dbReference>
<sequence>MKNRELFQRDPALAKLLNDGVAAVRETASAKEIETLRYELTHFVCEGQYEDGLIRILESYLGNVSSTTQPAAWVSGFYGSGKSHLLKMFRHLWVDTLFTDGATARGLVSLPQEVQDLLRELDTLGKRNGGLHAASGTLPSGGGESVRLAVLSIVLVSRGLPEVLPQAQFCMWLQKNGIIDQVKAAVESAGKEFYSELHDLYVSPILAKAVLDIDPDFAADLKQARAALRAQFPVVEDISTNEFIRLVREVLSVDGQIPCTVIVLDEIQLFIGNDPGRSTDVQEVAEALCKQLYSRVLLIGAGQTALAGSVPLLQRLNGRFTMPVELSDADVETVTRRVVLAKKVDKKKAIEEMVNAHAGEINRQLAGTRIAACAEDRDIIVDDYPLLPVRRRFWEHVLRAVDVPGTASQLRTQLKIVHEAVRQSAEENLGTVVPADFIYEQISPDLRKTGILLREIDETIRNLDHGSDDGRLAQRLCGLIFLIRKLPLEAVADIGVRATPEMLADLMVSNLANDGTELRKNIPRILKLLTDPPPESERPTWLRKAMQDKGALLIEIDGEYSLQTRESSEWDREFRNRQTRLNSDPTSLPIKRGTLISAACGEALKGIKLVQGKYKEHRKLLVHFGSETPLTGRTEIPIWVRDGWGEKESTVVNDARAAGSDSAIVYVYIPKASADDLQKAIVEYDAAKSTLEFKGTPTSPEGCEARDAMATRMAAAETSRNQILHDLIDRAKVFQGGGGERFELNLVAKVEAAAQASLDRLFPSFKDADDDRWTNVISRAKNGDEAALSAVDWTDAPEKHLVCAAVLAEVGSGKRGKEVRDAFGASPYGWPRDAVDAALIVLHATGHIRATHKGMTLSQGQLDQAKIPVTDFRAETATINAKEKIKLRKLFQTAGVDCKPNEETAKAPVFLARLSELAECAGGDPPMPVRPATVHLDTLRGFGGIEQLAGILKQHDTLGQQAGDWSKLADLANKRKPAWVTLCTLLKHAEAIPGTEEIRRQADAVKSERRLLDTSDPVPEIRKAAVDALRTTVTGAYAEYEKIYNEQMAALTGSDNWKKLKAEQQKQILADEGIDGLPLLSVGNEGDLIRSLEQTALPSWKTKTDALPQQFARAAMAAAKLLEPKTQRVHLTSSTLTTEQEVKAWLAGTEKDLLAKLTSGPVVIS</sequence>
<accession>Q2LRS5</accession>
<gene>
    <name evidence="1" type="ORF">SYN_02748</name>
</gene>
<dbReference type="Proteomes" id="UP000001933">
    <property type="component" value="Chromosome"/>
</dbReference>
<organism evidence="1 2">
    <name type="scientific">Syntrophus aciditrophicus (strain SB)</name>
    <dbReference type="NCBI Taxonomy" id="56780"/>
    <lineage>
        <taxon>Bacteria</taxon>
        <taxon>Pseudomonadati</taxon>
        <taxon>Thermodesulfobacteriota</taxon>
        <taxon>Syntrophia</taxon>
        <taxon>Syntrophales</taxon>
        <taxon>Syntrophaceae</taxon>
        <taxon>Syntrophus</taxon>
    </lineage>
</organism>
<dbReference type="STRING" id="56780.SYN_02748"/>
<dbReference type="InterPro" id="IPR027417">
    <property type="entry name" value="P-loop_NTPase"/>
</dbReference>
<dbReference type="AlphaFoldDB" id="Q2LRS5"/>
<reference evidence="1 2" key="1">
    <citation type="journal article" date="2007" name="Proc. Natl. Acad. Sci. U.S.A.">
        <title>The genome of Syntrophus aciditrophicus: life at the thermodynamic limit of microbial growth.</title>
        <authorList>
            <person name="McInerney M.J."/>
            <person name="Rohlin L."/>
            <person name="Mouttaki H."/>
            <person name="Kim U."/>
            <person name="Krupp R.S."/>
            <person name="Rios-Hernandez L."/>
            <person name="Sieber J."/>
            <person name="Struchtemeyer C.G."/>
            <person name="Bhattacharyya A."/>
            <person name="Campbell J.W."/>
            <person name="Gunsalus R.P."/>
        </authorList>
    </citation>
    <scope>NUCLEOTIDE SEQUENCE [LARGE SCALE GENOMIC DNA]</scope>
    <source>
        <strain evidence="1 2">SB</strain>
    </source>
</reference>
<dbReference type="NCBIfam" id="NF033441">
    <property type="entry name" value="BREX_BrxC"/>
    <property type="match status" value="1"/>
</dbReference>
<evidence type="ECO:0000313" key="2">
    <source>
        <dbReference type="Proteomes" id="UP000001933"/>
    </source>
</evidence>
<dbReference type="KEGG" id="sat:SYN_02748"/>
<evidence type="ECO:0000313" key="1">
    <source>
        <dbReference type="EMBL" id="ABC76785.1"/>
    </source>
</evidence>
<dbReference type="eggNOG" id="COG1330">
    <property type="taxonomic scope" value="Bacteria"/>
</dbReference>
<proteinExistence type="predicted"/>
<protein>
    <submittedName>
        <fullName evidence="1">Hypothetical cytosolic protein</fullName>
    </submittedName>
</protein>
<dbReference type="OrthoDB" id="3201900at2"/>
<keyword evidence="2" id="KW-1185">Reference proteome</keyword>